<sequence>MAEHHQAAHALMENQLLRSDSGIGRPQEMPSPGLNSDEFPPIRNPLDRVNLAEPTRPPDSAQLNQNSARLADYIIELDNGPLRNQHDKHDISKGKNVVRVDEHIVLDEMHDNSVSNRYDNLLHRNSSVHKKISGPGNGKSNTEMCANTSLDKESNF</sequence>
<organism evidence="2">
    <name type="scientific">Sesamum radiatum</name>
    <name type="common">Black benniseed</name>
    <dbReference type="NCBI Taxonomy" id="300843"/>
    <lineage>
        <taxon>Eukaryota</taxon>
        <taxon>Viridiplantae</taxon>
        <taxon>Streptophyta</taxon>
        <taxon>Embryophyta</taxon>
        <taxon>Tracheophyta</taxon>
        <taxon>Spermatophyta</taxon>
        <taxon>Magnoliopsida</taxon>
        <taxon>eudicotyledons</taxon>
        <taxon>Gunneridae</taxon>
        <taxon>Pentapetalae</taxon>
        <taxon>asterids</taxon>
        <taxon>lamiids</taxon>
        <taxon>Lamiales</taxon>
        <taxon>Pedaliaceae</taxon>
        <taxon>Sesamum</taxon>
    </lineage>
</organism>
<feature type="compositionally biased region" description="Polar residues" evidence="1">
    <location>
        <begin position="138"/>
        <end position="149"/>
    </location>
</feature>
<protein>
    <submittedName>
        <fullName evidence="2">Uncharacterized protein</fullName>
    </submittedName>
</protein>
<comment type="caution">
    <text evidence="2">The sequence shown here is derived from an EMBL/GenBank/DDBJ whole genome shotgun (WGS) entry which is preliminary data.</text>
</comment>
<proteinExistence type="predicted"/>
<feature type="region of interest" description="Disordered" evidence="1">
    <location>
        <begin position="129"/>
        <end position="156"/>
    </location>
</feature>
<reference evidence="2" key="1">
    <citation type="submission" date="2020-06" db="EMBL/GenBank/DDBJ databases">
        <authorList>
            <person name="Li T."/>
            <person name="Hu X."/>
            <person name="Zhang T."/>
            <person name="Song X."/>
            <person name="Zhang H."/>
            <person name="Dai N."/>
            <person name="Sheng W."/>
            <person name="Hou X."/>
            <person name="Wei L."/>
        </authorList>
    </citation>
    <scope>NUCLEOTIDE SEQUENCE</scope>
    <source>
        <strain evidence="2">G02</strain>
        <tissue evidence="2">Leaf</tissue>
    </source>
</reference>
<dbReference type="AlphaFoldDB" id="A0AAW2M2A5"/>
<accession>A0AAW2M2A5</accession>
<gene>
    <name evidence="2" type="ORF">Sradi_5045100</name>
</gene>
<reference evidence="2" key="2">
    <citation type="journal article" date="2024" name="Plant">
        <title>Genomic evolution and insights into agronomic trait innovations of Sesamum species.</title>
        <authorList>
            <person name="Miao H."/>
            <person name="Wang L."/>
            <person name="Qu L."/>
            <person name="Liu H."/>
            <person name="Sun Y."/>
            <person name="Le M."/>
            <person name="Wang Q."/>
            <person name="Wei S."/>
            <person name="Zheng Y."/>
            <person name="Lin W."/>
            <person name="Duan Y."/>
            <person name="Cao H."/>
            <person name="Xiong S."/>
            <person name="Wang X."/>
            <person name="Wei L."/>
            <person name="Li C."/>
            <person name="Ma Q."/>
            <person name="Ju M."/>
            <person name="Zhao R."/>
            <person name="Li G."/>
            <person name="Mu C."/>
            <person name="Tian Q."/>
            <person name="Mei H."/>
            <person name="Zhang T."/>
            <person name="Gao T."/>
            <person name="Zhang H."/>
        </authorList>
    </citation>
    <scope>NUCLEOTIDE SEQUENCE</scope>
    <source>
        <strain evidence="2">G02</strain>
    </source>
</reference>
<feature type="region of interest" description="Disordered" evidence="1">
    <location>
        <begin position="20"/>
        <end position="67"/>
    </location>
</feature>
<name>A0AAW2M2A5_SESRA</name>
<evidence type="ECO:0000313" key="2">
    <source>
        <dbReference type="EMBL" id="KAL0324758.1"/>
    </source>
</evidence>
<dbReference type="EMBL" id="JACGWJ010000023">
    <property type="protein sequence ID" value="KAL0324758.1"/>
    <property type="molecule type" value="Genomic_DNA"/>
</dbReference>
<evidence type="ECO:0000256" key="1">
    <source>
        <dbReference type="SAM" id="MobiDB-lite"/>
    </source>
</evidence>